<protein>
    <submittedName>
        <fullName evidence="1">Uncharacterized protein</fullName>
    </submittedName>
</protein>
<dbReference type="AlphaFoldDB" id="A0A0V1HIF6"/>
<dbReference type="Proteomes" id="UP000055024">
    <property type="component" value="Unassembled WGS sequence"/>
</dbReference>
<sequence>MSDDEQQHKCTDLVVLGVVVLIFRNKHSARVNFYHKRFFCQNFNNTNRGCNVFSGNIQVQTWAAFTTKPYFSIFDYQRHAVLEIFHELIDDAGSKSDNIVVAVSALPFISATTGIGLLSTFSEIFIVEPASEEFVNFGCSARRFANDMCSMAILVR</sequence>
<evidence type="ECO:0000313" key="2">
    <source>
        <dbReference type="Proteomes" id="UP000055024"/>
    </source>
</evidence>
<keyword evidence="2" id="KW-1185">Reference proteome</keyword>
<proteinExistence type="predicted"/>
<comment type="caution">
    <text evidence="1">The sequence shown here is derived from an EMBL/GenBank/DDBJ whole genome shotgun (WGS) entry which is preliminary data.</text>
</comment>
<accession>A0A0V1HIF6</accession>
<reference evidence="1 2" key="1">
    <citation type="submission" date="2015-01" db="EMBL/GenBank/DDBJ databases">
        <title>Evolution of Trichinella species and genotypes.</title>
        <authorList>
            <person name="Korhonen P.K."/>
            <person name="Edoardo P."/>
            <person name="Giuseppe L.R."/>
            <person name="Gasser R.B."/>
        </authorList>
    </citation>
    <scope>NUCLEOTIDE SEQUENCE [LARGE SCALE GENOMIC DNA]</scope>
    <source>
        <strain evidence="1">ISS1029</strain>
    </source>
</reference>
<organism evidence="1 2">
    <name type="scientific">Trichinella zimbabwensis</name>
    <dbReference type="NCBI Taxonomy" id="268475"/>
    <lineage>
        <taxon>Eukaryota</taxon>
        <taxon>Metazoa</taxon>
        <taxon>Ecdysozoa</taxon>
        <taxon>Nematoda</taxon>
        <taxon>Enoplea</taxon>
        <taxon>Dorylaimia</taxon>
        <taxon>Trichinellida</taxon>
        <taxon>Trichinellidae</taxon>
        <taxon>Trichinella</taxon>
    </lineage>
</organism>
<gene>
    <name evidence="1" type="ORF">T11_7501</name>
</gene>
<evidence type="ECO:0000313" key="1">
    <source>
        <dbReference type="EMBL" id="KRZ09541.1"/>
    </source>
</evidence>
<dbReference type="EMBL" id="JYDP01000071">
    <property type="protein sequence ID" value="KRZ09541.1"/>
    <property type="molecule type" value="Genomic_DNA"/>
</dbReference>
<name>A0A0V1HIF6_9BILA</name>